<dbReference type="InterPro" id="IPR011761">
    <property type="entry name" value="ATP-grasp"/>
</dbReference>
<dbReference type="InterPro" id="IPR013815">
    <property type="entry name" value="ATP_grasp_subdomain_1"/>
</dbReference>
<dbReference type="SUPFAM" id="SSF56059">
    <property type="entry name" value="Glutathione synthetase ATP-binding domain-like"/>
    <property type="match status" value="1"/>
</dbReference>
<gene>
    <name evidence="3" type="ORF">ACFOZ0_12370</name>
</gene>
<evidence type="ECO:0000259" key="2">
    <source>
        <dbReference type="PROSITE" id="PS50975"/>
    </source>
</evidence>
<dbReference type="Pfam" id="PF15632">
    <property type="entry name" value="ATPgrasp_Ter"/>
    <property type="match status" value="1"/>
</dbReference>
<keyword evidence="1" id="KW-0547">Nucleotide-binding</keyword>
<sequence length="375" mass="40647">MVSRVRVWLNRTYAENVFFMDQLRRNPSDRAVEIHATHGDADSPVLAAADTADLEPEGLSPAAYVEYALDQCTRRGIDVFVPRLHQEAIVAHRAEFEAAGTALLAPPAEAVAVFQDKATAYQAVQSIGIPVPPWWRVTNEDELIAAVEELEADGHKACFKPAAGAGGVGFRVITRAPFSLVHLSGFPSAYVPLDLVVQAVREADEPVDWLVMPRLEQPEVSVDCLTGPDNRIRMAVGRTKNGRRRGFTLHEQWLEPATRLAEGFGLHYLSNIQFRMYGDEPVLLDVNTRPAGGLHQLSLCGVNAPWAAVQLALGEDPGEIVPPFLGTDYTVVSGPRPVRAVSLPLQRTEGLEQAPVVPAATVSPIEVGAAEALPL</sequence>
<comment type="caution">
    <text evidence="3">The sequence shown here is derived from an EMBL/GenBank/DDBJ whole genome shotgun (WGS) entry which is preliminary data.</text>
</comment>
<evidence type="ECO:0000313" key="3">
    <source>
        <dbReference type="EMBL" id="MFC3574055.1"/>
    </source>
</evidence>
<dbReference type="Gene3D" id="3.40.50.20">
    <property type="match status" value="1"/>
</dbReference>
<proteinExistence type="predicted"/>
<dbReference type="PROSITE" id="PS50975">
    <property type="entry name" value="ATP_GRASP"/>
    <property type="match status" value="1"/>
</dbReference>
<dbReference type="PANTHER" id="PTHR23132">
    <property type="entry name" value="D-ALANINE--D-ALANINE LIGASE"/>
    <property type="match status" value="1"/>
</dbReference>
<dbReference type="Proteomes" id="UP001595701">
    <property type="component" value="Unassembled WGS sequence"/>
</dbReference>
<protein>
    <submittedName>
        <fullName evidence="3">ATP-grasp domain-containing protein</fullName>
    </submittedName>
</protein>
<dbReference type="EMBL" id="JBHRWR010000009">
    <property type="protein sequence ID" value="MFC3574055.1"/>
    <property type="molecule type" value="Genomic_DNA"/>
</dbReference>
<name>A0ABV7SAP2_9ACTN</name>
<dbReference type="PIRSF" id="PIRSF029120">
    <property type="entry name" value="UCP029120"/>
    <property type="match status" value="1"/>
</dbReference>
<dbReference type="Gene3D" id="3.30.470.20">
    <property type="entry name" value="ATP-grasp fold, B domain"/>
    <property type="match status" value="1"/>
</dbReference>
<keyword evidence="1" id="KW-0067">ATP-binding</keyword>
<dbReference type="RefSeq" id="WP_310770493.1">
    <property type="nucleotide sequence ID" value="NZ_JBHRWR010000009.1"/>
</dbReference>
<reference evidence="4" key="1">
    <citation type="journal article" date="2019" name="Int. J. Syst. Evol. Microbiol.">
        <title>The Global Catalogue of Microorganisms (GCM) 10K type strain sequencing project: providing services to taxonomists for standard genome sequencing and annotation.</title>
        <authorList>
            <consortium name="The Broad Institute Genomics Platform"/>
            <consortium name="The Broad Institute Genome Sequencing Center for Infectious Disease"/>
            <person name="Wu L."/>
            <person name="Ma J."/>
        </authorList>
    </citation>
    <scope>NUCLEOTIDE SEQUENCE [LARGE SCALE GENOMIC DNA]</scope>
    <source>
        <strain evidence="4">CGMCC 4.7035</strain>
    </source>
</reference>
<keyword evidence="4" id="KW-1185">Reference proteome</keyword>
<organism evidence="3 4">
    <name type="scientific">Streptomyces yaanensis</name>
    <dbReference type="NCBI Taxonomy" id="1142239"/>
    <lineage>
        <taxon>Bacteria</taxon>
        <taxon>Bacillati</taxon>
        <taxon>Actinomycetota</taxon>
        <taxon>Actinomycetes</taxon>
        <taxon>Kitasatosporales</taxon>
        <taxon>Streptomycetaceae</taxon>
        <taxon>Streptomyces</taxon>
    </lineage>
</organism>
<evidence type="ECO:0000313" key="4">
    <source>
        <dbReference type="Proteomes" id="UP001595701"/>
    </source>
</evidence>
<dbReference type="PANTHER" id="PTHR23132:SF23">
    <property type="entry name" value="D-ALANINE--D-ALANINE LIGASE B"/>
    <property type="match status" value="1"/>
</dbReference>
<feature type="domain" description="ATP-grasp" evidence="2">
    <location>
        <begin position="121"/>
        <end position="313"/>
    </location>
</feature>
<dbReference type="Gene3D" id="3.30.1490.20">
    <property type="entry name" value="ATP-grasp fold, A domain"/>
    <property type="match status" value="1"/>
</dbReference>
<evidence type="ECO:0000256" key="1">
    <source>
        <dbReference type="PROSITE-ProRule" id="PRU00409"/>
    </source>
</evidence>
<dbReference type="InterPro" id="IPR011226">
    <property type="entry name" value="ATP-grasp_fam"/>
</dbReference>
<accession>A0ABV7SAP2</accession>